<comment type="caution">
    <text evidence="1">The sequence shown here is derived from an EMBL/GenBank/DDBJ whole genome shotgun (WGS) entry which is preliminary data.</text>
</comment>
<gene>
    <name evidence="1" type="ORF">ACEZDE_29660</name>
</gene>
<sequence>MAGRKTGITPVRNVRVPDGLWHAAQAKAAEEGVTLTEVILAALHRYTSTPAKPSPPPE</sequence>
<reference evidence="1 2" key="1">
    <citation type="submission" date="2024-09" db="EMBL/GenBank/DDBJ databases">
        <authorList>
            <person name="Lee S.D."/>
        </authorList>
    </citation>
    <scope>NUCLEOTIDE SEQUENCE [LARGE SCALE GENOMIC DNA]</scope>
    <source>
        <strain evidence="1 2">N8-3</strain>
    </source>
</reference>
<evidence type="ECO:0000313" key="1">
    <source>
        <dbReference type="EMBL" id="MFC1420780.1"/>
    </source>
</evidence>
<protein>
    <submittedName>
        <fullName evidence="1">Uncharacterized protein</fullName>
    </submittedName>
</protein>
<dbReference type="RefSeq" id="WP_380542696.1">
    <property type="nucleotide sequence ID" value="NZ_JBHFAB010000030.1"/>
</dbReference>
<evidence type="ECO:0000313" key="2">
    <source>
        <dbReference type="Proteomes" id="UP001592531"/>
    </source>
</evidence>
<proteinExistence type="predicted"/>
<organism evidence="1 2">
    <name type="scientific">Streptacidiphilus cavernicola</name>
    <dbReference type="NCBI Taxonomy" id="3342716"/>
    <lineage>
        <taxon>Bacteria</taxon>
        <taxon>Bacillati</taxon>
        <taxon>Actinomycetota</taxon>
        <taxon>Actinomycetes</taxon>
        <taxon>Kitasatosporales</taxon>
        <taxon>Streptomycetaceae</taxon>
        <taxon>Streptacidiphilus</taxon>
    </lineage>
</organism>
<dbReference type="EMBL" id="JBHFAB010000030">
    <property type="protein sequence ID" value="MFC1420780.1"/>
    <property type="molecule type" value="Genomic_DNA"/>
</dbReference>
<dbReference type="Proteomes" id="UP001592531">
    <property type="component" value="Unassembled WGS sequence"/>
</dbReference>
<name>A0ABV6W455_9ACTN</name>
<keyword evidence="2" id="KW-1185">Reference proteome</keyword>
<accession>A0ABV6W455</accession>